<sequence>MADKRKLQGEIDRCLKKVSEGVEQFEDIWQKLHNAANANQKEKYEADLKKEIKKLQRLRDQIKTWVASNEIKDKRQLIENRKLIETQMERFKVVERETKTKAYSKEGLGLAQKVDPAQKEKEDVGQWLTNTIDTLNMGVDQFESEVESLSVQTRKKKGDKDQKQDRIEGLKRHIEKHRYHIRMLETILRMLDNDSINVDAIRKIKDDVEYYVDSSQDPDFEENEFLYDDLDLEDIPQALVATSPPSHSHMEDDIFNQSSSTPTSTTSSSPIPPSPANCTTENSEDDKKIRGRSTDSEVSQSPAKNGSKNAHNSHHSQSPAVNSGFQMASSSSTSLSSLGSGPGTNSNGTAANNSTAITSSKSNPAPGTPTPYAQAVAPPPSSSSTSQPRPPSTQQNASKQNGATSYSSVVADSTSDSALNNSALSQMNQPVPHSLPSSNVKESSSISQSTISITSSGTSLLLPLTVNPPSSPTPSFSDLKPSQPLLNGPPQYTSTPEIKTPEPLSTLKSMAERVAVGSGLEGSVPTLHITEREIVITSTTSQPVSSQPPTQLSEVNIPLSLGVCPLGPVPLTKEQLYQQAMEEAAWHHMPHPSDSERIRQYLPRNPCPTPPYHHQMPPPHSDTVEFYQRLSTETLFFIFYYLEGTKAQYLAAKALKKQSWRFHTKYMMWFQRHEEPKTITDEFEQGTYIYFDYEKWGQRKKEGFTFEYRYLEDRDLQ</sequence>
<evidence type="ECO:0000259" key="18">
    <source>
        <dbReference type="Pfam" id="PF04065"/>
    </source>
</evidence>
<protein>
    <recommendedName>
        <fullName evidence="13">CCR4-NOT transcription complex subunit 3</fullName>
    </recommendedName>
    <alternativeName>
        <fullName evidence="14">CCR4-associated factor 3</fullName>
    </alternativeName>
</protein>
<evidence type="ECO:0000256" key="9">
    <source>
        <dbReference type="ARBA" id="ARBA00023015"/>
    </source>
</evidence>
<evidence type="ECO:0000256" key="8">
    <source>
        <dbReference type="ARBA" id="ARBA00022845"/>
    </source>
</evidence>
<name>A0A6P8SE13_GEOSA</name>
<evidence type="ECO:0000256" key="3">
    <source>
        <dbReference type="ARBA" id="ARBA00007682"/>
    </source>
</evidence>
<feature type="region of interest" description="Disordered" evidence="17">
    <location>
        <begin position="463"/>
        <end position="502"/>
    </location>
</feature>
<dbReference type="RefSeq" id="XP_033816539.1">
    <property type="nucleotide sequence ID" value="XM_033960648.1"/>
</dbReference>
<feature type="compositionally biased region" description="Low complexity" evidence="17">
    <location>
        <begin position="258"/>
        <end position="269"/>
    </location>
</feature>
<dbReference type="CTD" id="4849"/>
<dbReference type="GO" id="GO:0006355">
    <property type="term" value="P:regulation of DNA-templated transcription"/>
    <property type="evidence" value="ECO:0007669"/>
    <property type="project" value="InterPro"/>
</dbReference>
<evidence type="ECO:0000256" key="2">
    <source>
        <dbReference type="ARBA" id="ARBA00004201"/>
    </source>
</evidence>
<keyword evidence="8" id="KW-0810">Translation regulation</keyword>
<feature type="compositionally biased region" description="Low complexity" evidence="17">
    <location>
        <begin position="403"/>
        <end position="413"/>
    </location>
</feature>
<evidence type="ECO:0000256" key="6">
    <source>
        <dbReference type="ARBA" id="ARBA00022491"/>
    </source>
</evidence>
<dbReference type="PANTHER" id="PTHR23326">
    <property type="entry name" value="CCR4 NOT-RELATED"/>
    <property type="match status" value="1"/>
</dbReference>
<dbReference type="Gene3D" id="2.30.30.1020">
    <property type="entry name" value="CCR4-NOT complex subunit 2/3/5, C-terminal domain"/>
    <property type="match status" value="1"/>
</dbReference>
<dbReference type="GO" id="GO:0006417">
    <property type="term" value="P:regulation of translation"/>
    <property type="evidence" value="ECO:0007669"/>
    <property type="project" value="UniProtKB-KW"/>
</dbReference>
<keyword evidence="12 16" id="KW-0539">Nucleus</keyword>
<dbReference type="GeneID" id="117367751"/>
<dbReference type="GO" id="GO:0031047">
    <property type="term" value="P:regulatory ncRNA-mediated gene silencing"/>
    <property type="evidence" value="ECO:0007669"/>
    <property type="project" value="UniProtKB-KW"/>
</dbReference>
<feature type="domain" description="NOT2/NOT3/NOT5 C-terminal" evidence="19">
    <location>
        <begin position="586"/>
        <end position="711"/>
    </location>
</feature>
<dbReference type="Pfam" id="PF04065">
    <property type="entry name" value="Not3"/>
    <property type="match status" value="1"/>
</dbReference>
<dbReference type="FunFam" id="2.30.30.1020:FF:000002">
    <property type="entry name" value="CCR4-NOT transcription complex subunit 3"/>
    <property type="match status" value="1"/>
</dbReference>
<feature type="domain" description="CCR4-Not complex component Not N-terminal" evidence="18">
    <location>
        <begin position="4"/>
        <end position="233"/>
    </location>
</feature>
<dbReference type="InterPro" id="IPR007207">
    <property type="entry name" value="Not_N"/>
</dbReference>
<keyword evidence="4" id="KW-0217">Developmental protein</keyword>
<evidence type="ECO:0000259" key="19">
    <source>
        <dbReference type="Pfam" id="PF04153"/>
    </source>
</evidence>
<evidence type="ECO:0000313" key="20">
    <source>
        <dbReference type="Proteomes" id="UP000515159"/>
    </source>
</evidence>
<evidence type="ECO:0000256" key="15">
    <source>
        <dbReference type="ARBA" id="ARBA00093549"/>
    </source>
</evidence>
<feature type="compositionally biased region" description="Polar residues" evidence="17">
    <location>
        <begin position="296"/>
        <end position="328"/>
    </location>
</feature>
<comment type="similarity">
    <text evidence="3 16">Belongs to the CNOT2/3/5 family.</text>
</comment>
<evidence type="ECO:0000256" key="4">
    <source>
        <dbReference type="ARBA" id="ARBA00022473"/>
    </source>
</evidence>
<dbReference type="GO" id="GO:0005634">
    <property type="term" value="C:nucleus"/>
    <property type="evidence" value="ECO:0007669"/>
    <property type="project" value="UniProtKB-SubCell"/>
</dbReference>
<evidence type="ECO:0000256" key="7">
    <source>
        <dbReference type="ARBA" id="ARBA00022553"/>
    </source>
</evidence>
<evidence type="ECO:0000256" key="1">
    <source>
        <dbReference type="ARBA" id="ARBA00004123"/>
    </source>
</evidence>
<evidence type="ECO:0000256" key="11">
    <source>
        <dbReference type="ARBA" id="ARBA00023163"/>
    </source>
</evidence>
<dbReference type="InterPro" id="IPR040168">
    <property type="entry name" value="Not2/3/5"/>
</dbReference>
<organism evidence="20 21">
    <name type="scientific">Geotrypetes seraphini</name>
    <name type="common">Gaboon caecilian</name>
    <name type="synonym">Caecilia seraphini</name>
    <dbReference type="NCBI Taxonomy" id="260995"/>
    <lineage>
        <taxon>Eukaryota</taxon>
        <taxon>Metazoa</taxon>
        <taxon>Chordata</taxon>
        <taxon>Craniata</taxon>
        <taxon>Vertebrata</taxon>
        <taxon>Euteleostomi</taxon>
        <taxon>Amphibia</taxon>
        <taxon>Gymnophiona</taxon>
        <taxon>Geotrypetes</taxon>
    </lineage>
</organism>
<comment type="subcellular location">
    <subcellularLocation>
        <location evidence="2">Cytoplasm</location>
        <location evidence="2">P-body</location>
    </subcellularLocation>
    <subcellularLocation>
        <location evidence="1 16">Nucleus</location>
    </subcellularLocation>
</comment>
<dbReference type="GO" id="GO:2000036">
    <property type="term" value="P:regulation of stem cell population maintenance"/>
    <property type="evidence" value="ECO:0007669"/>
    <property type="project" value="UniProtKB-ARBA"/>
</dbReference>
<evidence type="ECO:0000256" key="5">
    <source>
        <dbReference type="ARBA" id="ARBA00022490"/>
    </source>
</evidence>
<evidence type="ECO:0000256" key="17">
    <source>
        <dbReference type="SAM" id="MobiDB-lite"/>
    </source>
</evidence>
<dbReference type="AlphaFoldDB" id="A0A6P8SE13"/>
<evidence type="ECO:0000256" key="14">
    <source>
        <dbReference type="ARBA" id="ARBA00083548"/>
    </source>
</evidence>
<feature type="compositionally biased region" description="Low complexity" evidence="17">
    <location>
        <begin position="329"/>
        <end position="363"/>
    </location>
</feature>
<keyword evidence="7" id="KW-0597">Phosphoprotein</keyword>
<dbReference type="InterPro" id="IPR012270">
    <property type="entry name" value="CCR4-NOT_su3/5"/>
</dbReference>
<dbReference type="GO" id="GO:0005829">
    <property type="term" value="C:cytosol"/>
    <property type="evidence" value="ECO:0007669"/>
    <property type="project" value="UniProtKB-ARBA"/>
</dbReference>
<dbReference type="GO" id="GO:0030015">
    <property type="term" value="C:CCR4-NOT core complex"/>
    <property type="evidence" value="ECO:0007669"/>
    <property type="project" value="UniProtKB-UniRule"/>
</dbReference>
<proteinExistence type="inferred from homology"/>
<comment type="subunit">
    <text evidence="15">Component of the CCR4-NOT complex; distinct complexes seem to exist that differ in the participation of probably mutually exclusive catalytic subunits. In the complex interacts directly with CNOT2. Interacts with TIP120B and NANOS2. Interacts with EBF1. Interacts in an RNA-independent manner with BICC1 (via KH domains).</text>
</comment>
<dbReference type="PIRSF" id="PIRSF005290">
    <property type="entry name" value="NOT_su_3_5"/>
    <property type="match status" value="1"/>
</dbReference>
<feature type="region of interest" description="Disordered" evidence="17">
    <location>
        <begin position="241"/>
        <end position="413"/>
    </location>
</feature>
<dbReference type="Proteomes" id="UP000515159">
    <property type="component" value="Chromosome 10"/>
</dbReference>
<reference evidence="21" key="1">
    <citation type="submission" date="2025-08" db="UniProtKB">
        <authorList>
            <consortium name="RefSeq"/>
        </authorList>
    </citation>
    <scope>IDENTIFICATION</scope>
</reference>
<evidence type="ECO:0000313" key="21">
    <source>
        <dbReference type="RefSeq" id="XP_033816539.1"/>
    </source>
</evidence>
<dbReference type="GO" id="GO:0000932">
    <property type="term" value="C:P-body"/>
    <property type="evidence" value="ECO:0007669"/>
    <property type="project" value="UniProtKB-SubCell"/>
</dbReference>
<dbReference type="InterPro" id="IPR007282">
    <property type="entry name" value="NOT2/3/5_C"/>
</dbReference>
<keyword evidence="20" id="KW-1185">Reference proteome</keyword>
<feature type="compositionally biased region" description="Polar residues" evidence="17">
    <location>
        <begin position="426"/>
        <end position="442"/>
    </location>
</feature>
<feature type="compositionally biased region" description="Basic and acidic residues" evidence="17">
    <location>
        <begin position="285"/>
        <end position="295"/>
    </location>
</feature>
<evidence type="ECO:0000256" key="10">
    <source>
        <dbReference type="ARBA" id="ARBA00023158"/>
    </source>
</evidence>
<gene>
    <name evidence="21" type="primary">CNOT3</name>
</gene>
<evidence type="ECO:0000256" key="13">
    <source>
        <dbReference type="ARBA" id="ARBA00071433"/>
    </source>
</evidence>
<evidence type="ECO:0000256" key="12">
    <source>
        <dbReference type="ARBA" id="ARBA00023242"/>
    </source>
</evidence>
<keyword evidence="6 16" id="KW-0678">Repressor</keyword>
<feature type="compositionally biased region" description="Low complexity" evidence="17">
    <location>
        <begin position="382"/>
        <end position="395"/>
    </location>
</feature>
<keyword evidence="10" id="KW-0943">RNA-mediated gene silencing</keyword>
<dbReference type="Pfam" id="PF04153">
    <property type="entry name" value="NOT2_3_5_C"/>
    <property type="match status" value="1"/>
</dbReference>
<keyword evidence="9 16" id="KW-0805">Transcription regulation</keyword>
<dbReference type="InterPro" id="IPR038635">
    <property type="entry name" value="CCR4-NOT_su2/3/5_C_sf"/>
</dbReference>
<evidence type="ECO:0000256" key="16">
    <source>
        <dbReference type="PIRNR" id="PIRNR005290"/>
    </source>
</evidence>
<feature type="region of interest" description="Disordered" evidence="17">
    <location>
        <begin position="426"/>
        <end position="451"/>
    </location>
</feature>
<accession>A0A6P8SE13</accession>
<keyword evidence="11 16" id="KW-0804">Transcription</keyword>
<keyword evidence="5 16" id="KW-0963">Cytoplasm</keyword>